<keyword evidence="2" id="KW-1185">Reference proteome</keyword>
<accession>A0AAE0VNS7</accession>
<evidence type="ECO:0000313" key="1">
    <source>
        <dbReference type="EMBL" id="KAK3585043.1"/>
    </source>
</evidence>
<protein>
    <submittedName>
        <fullName evidence="1">Uncharacterized protein</fullName>
    </submittedName>
</protein>
<organism evidence="1 2">
    <name type="scientific">Potamilus streckersoni</name>
    <dbReference type="NCBI Taxonomy" id="2493646"/>
    <lineage>
        <taxon>Eukaryota</taxon>
        <taxon>Metazoa</taxon>
        <taxon>Spiralia</taxon>
        <taxon>Lophotrochozoa</taxon>
        <taxon>Mollusca</taxon>
        <taxon>Bivalvia</taxon>
        <taxon>Autobranchia</taxon>
        <taxon>Heteroconchia</taxon>
        <taxon>Palaeoheterodonta</taxon>
        <taxon>Unionida</taxon>
        <taxon>Unionoidea</taxon>
        <taxon>Unionidae</taxon>
        <taxon>Ambleminae</taxon>
        <taxon>Lampsilini</taxon>
        <taxon>Potamilus</taxon>
    </lineage>
</organism>
<proteinExistence type="predicted"/>
<comment type="caution">
    <text evidence="1">The sequence shown here is derived from an EMBL/GenBank/DDBJ whole genome shotgun (WGS) entry which is preliminary data.</text>
</comment>
<evidence type="ECO:0000313" key="2">
    <source>
        <dbReference type="Proteomes" id="UP001195483"/>
    </source>
</evidence>
<dbReference type="EMBL" id="JAEAOA010000628">
    <property type="protein sequence ID" value="KAK3585043.1"/>
    <property type="molecule type" value="Genomic_DNA"/>
</dbReference>
<reference evidence="1" key="2">
    <citation type="journal article" date="2021" name="Genome Biol. Evol.">
        <title>Developing a high-quality reference genome for a parasitic bivalve with doubly uniparental inheritance (Bivalvia: Unionida).</title>
        <authorList>
            <person name="Smith C.H."/>
        </authorList>
    </citation>
    <scope>NUCLEOTIDE SEQUENCE</scope>
    <source>
        <strain evidence="1">CHS0354</strain>
        <tissue evidence="1">Mantle</tissue>
    </source>
</reference>
<reference evidence="1" key="1">
    <citation type="journal article" date="2021" name="Genome Biol. Evol.">
        <title>A High-Quality Reference Genome for a Parasitic Bivalve with Doubly Uniparental Inheritance (Bivalvia: Unionida).</title>
        <authorList>
            <person name="Smith C.H."/>
        </authorList>
    </citation>
    <scope>NUCLEOTIDE SEQUENCE</scope>
    <source>
        <strain evidence="1">CHS0354</strain>
    </source>
</reference>
<dbReference type="AlphaFoldDB" id="A0AAE0VNS7"/>
<gene>
    <name evidence="1" type="ORF">CHS0354_009891</name>
</gene>
<reference evidence="1" key="3">
    <citation type="submission" date="2023-05" db="EMBL/GenBank/DDBJ databases">
        <authorList>
            <person name="Smith C.H."/>
        </authorList>
    </citation>
    <scope>NUCLEOTIDE SEQUENCE</scope>
    <source>
        <strain evidence="1">CHS0354</strain>
        <tissue evidence="1">Mantle</tissue>
    </source>
</reference>
<sequence>MNGVNMLYKGIEDPSIHINVILSEFIIFTTQHHFPHNKSRMVPYNGIDYMNVLPYLSDIKEWDKKTDVRNKKTFSHGMLFSRYVR</sequence>
<dbReference type="Proteomes" id="UP001195483">
    <property type="component" value="Unassembled WGS sequence"/>
</dbReference>
<name>A0AAE0VNS7_9BIVA</name>